<dbReference type="Pfam" id="PF13715">
    <property type="entry name" value="CarbopepD_reg_2"/>
    <property type="match status" value="1"/>
</dbReference>
<keyword evidence="13" id="KW-0675">Receptor</keyword>
<evidence type="ECO:0000256" key="6">
    <source>
        <dbReference type="ARBA" id="ARBA00023136"/>
    </source>
</evidence>
<name>A0ABT7CMZ8_9BACT</name>
<feature type="chain" id="PRO_5045289785" evidence="10">
    <location>
        <begin position="24"/>
        <end position="1026"/>
    </location>
</feature>
<evidence type="ECO:0000313" key="13">
    <source>
        <dbReference type="EMBL" id="MDJ1495088.1"/>
    </source>
</evidence>
<dbReference type="PROSITE" id="PS52016">
    <property type="entry name" value="TONB_DEPENDENT_REC_3"/>
    <property type="match status" value="1"/>
</dbReference>
<comment type="similarity">
    <text evidence="8 9">Belongs to the TonB-dependent receptor family.</text>
</comment>
<dbReference type="Pfam" id="PF07715">
    <property type="entry name" value="Plug"/>
    <property type="match status" value="1"/>
</dbReference>
<dbReference type="InterPro" id="IPR000531">
    <property type="entry name" value="Beta-barrel_TonB"/>
</dbReference>
<evidence type="ECO:0000256" key="2">
    <source>
        <dbReference type="ARBA" id="ARBA00022448"/>
    </source>
</evidence>
<protein>
    <submittedName>
        <fullName evidence="13">TonB-dependent receptor</fullName>
    </submittedName>
</protein>
<organism evidence="13 14">
    <name type="scientific">Xanthocytophaga flava</name>
    <dbReference type="NCBI Taxonomy" id="3048013"/>
    <lineage>
        <taxon>Bacteria</taxon>
        <taxon>Pseudomonadati</taxon>
        <taxon>Bacteroidota</taxon>
        <taxon>Cytophagia</taxon>
        <taxon>Cytophagales</taxon>
        <taxon>Rhodocytophagaceae</taxon>
        <taxon>Xanthocytophaga</taxon>
    </lineage>
</organism>
<dbReference type="NCBIfam" id="TIGR04056">
    <property type="entry name" value="OMP_RagA_SusC"/>
    <property type="match status" value="1"/>
</dbReference>
<dbReference type="InterPro" id="IPR012910">
    <property type="entry name" value="Plug_dom"/>
</dbReference>
<evidence type="ECO:0000259" key="12">
    <source>
        <dbReference type="Pfam" id="PF07715"/>
    </source>
</evidence>
<dbReference type="InterPro" id="IPR037066">
    <property type="entry name" value="Plug_dom_sf"/>
</dbReference>
<evidence type="ECO:0000256" key="5">
    <source>
        <dbReference type="ARBA" id="ARBA00023077"/>
    </source>
</evidence>
<evidence type="ECO:0000256" key="8">
    <source>
        <dbReference type="PROSITE-ProRule" id="PRU01360"/>
    </source>
</evidence>
<dbReference type="InterPro" id="IPR036942">
    <property type="entry name" value="Beta-barrel_TonB_sf"/>
</dbReference>
<evidence type="ECO:0000313" key="14">
    <source>
        <dbReference type="Proteomes" id="UP001228581"/>
    </source>
</evidence>
<evidence type="ECO:0000256" key="10">
    <source>
        <dbReference type="SAM" id="SignalP"/>
    </source>
</evidence>
<evidence type="ECO:0000256" key="3">
    <source>
        <dbReference type="ARBA" id="ARBA00022452"/>
    </source>
</evidence>
<keyword evidence="10" id="KW-0732">Signal</keyword>
<feature type="domain" description="TonB-dependent receptor-like beta-barrel" evidence="11">
    <location>
        <begin position="403"/>
        <end position="881"/>
    </location>
</feature>
<dbReference type="Gene3D" id="2.170.130.10">
    <property type="entry name" value="TonB-dependent receptor, plug domain"/>
    <property type="match status" value="1"/>
</dbReference>
<feature type="domain" description="TonB-dependent receptor plug" evidence="12">
    <location>
        <begin position="119"/>
        <end position="240"/>
    </location>
</feature>
<dbReference type="InterPro" id="IPR039426">
    <property type="entry name" value="TonB-dep_rcpt-like"/>
</dbReference>
<dbReference type="InterPro" id="IPR008969">
    <property type="entry name" value="CarboxyPept-like_regulatory"/>
</dbReference>
<dbReference type="InterPro" id="IPR023997">
    <property type="entry name" value="TonB-dep_OMP_SusC/RagA_CS"/>
</dbReference>
<evidence type="ECO:0000256" key="1">
    <source>
        <dbReference type="ARBA" id="ARBA00004571"/>
    </source>
</evidence>
<dbReference type="NCBIfam" id="TIGR04057">
    <property type="entry name" value="SusC_RagA_signa"/>
    <property type="match status" value="1"/>
</dbReference>
<keyword evidence="4 8" id="KW-0812">Transmembrane</keyword>
<comment type="subcellular location">
    <subcellularLocation>
        <location evidence="1 8">Cell outer membrane</location>
        <topology evidence="1 8">Multi-pass membrane protein</topology>
    </subcellularLocation>
</comment>
<comment type="caution">
    <text evidence="13">The sequence shown here is derived from an EMBL/GenBank/DDBJ whole genome shotgun (WGS) entry which is preliminary data.</text>
</comment>
<gene>
    <name evidence="13" type="ORF">QNI19_19270</name>
</gene>
<dbReference type="Gene3D" id="2.60.40.1120">
    <property type="entry name" value="Carboxypeptidase-like, regulatory domain"/>
    <property type="match status" value="1"/>
</dbReference>
<sequence>MNIFLRFGLSFFVSVLLFCELSAQQTRTITGKVTQSEDNEAMPGVSVSVKGTTNGTLTDVSGNYSISNVPEKALLVFSFIGRQTMEVPIGNRATINVQMEPNVTELTQVVVTGYKTEQRRDIRGSIATITSDKFKDIPVVGMDQALQGQVAGVQVTQSSGTPGGGISVRVRGSTSISASNRPLFIVDGIPVEDGELGLRDFGGQKDNAFSTINPNDIESIEVLKDASAKAIYGSRAANGVVLVTTKRGKANTRTTIEADIQRGLIDVVRKPELLNAHELLELQREAVVNGGGDPDKLGLIPGVTDAVNTDWIDAVLRRALYQQYQISARGGNERTRFYTSINYRDEEGVQLNNKFIRFSGTINLDHKATDKLSFGNNLMVSRTRNDRVKGDNFLDGVYSGAIKSLPFDSPYNEQGQLLVPNSPGYPGFPNFNPVGQALLPRFQTFTTKIVAGLTAEYAFLPNLRFRTKLSTDYNGVTDDQFEPSTTAIGGFLPSVGGKGYGIYGSGNYITLNNTNLLTYNYVKGENHVHEFDILLGNEILKRTERTSQIVGRLFPRDEFTYITDPITGDPIASINEGSSFLVSNGLVSFFGEVKYKFKDKYLFGATARYDGSSRFGKGKRYGVFPSLSAAWRISAEDFMKEYTFLDDLRLKASYGFTGNERIGEFQFLTRFSGATYNGTTGLTPSALGNNNLQWEKTREINVGIEASLWSGRLGVTLDVYNNLTSKLLNTFPLPTTTGFSGFQGNIGSVSNKGIEFSVNGVVVDRIIKWRTNINISHNKNKVESLSDSLPLYRGYPASGTSSTNIIKVGEPLGTFWGLDFLGVDPATGDAIYRDNTGDGTISAEDAQVIGNAQPKLIGGITNTLSWKNLDLSVFFQFSYGNKILNFSNTTLLNSGQNIRNNQSRTALRRWRKPGDITDVPRYQYNPERNEDDNPNTMLSSRFVEDGSYIRLKNISLGYTLPKQLLTRFKVQSVRILLSATNLITLTRYSGPDPEVSTLDGSTAAQGLDLFTFPQVRNIMVGVTIGF</sequence>
<keyword evidence="7 8" id="KW-0998">Cell outer membrane</keyword>
<keyword evidence="5 9" id="KW-0798">TonB box</keyword>
<keyword evidence="2 8" id="KW-0813">Transport</keyword>
<evidence type="ECO:0000256" key="4">
    <source>
        <dbReference type="ARBA" id="ARBA00022692"/>
    </source>
</evidence>
<evidence type="ECO:0000256" key="9">
    <source>
        <dbReference type="RuleBase" id="RU003357"/>
    </source>
</evidence>
<dbReference type="Pfam" id="PF00593">
    <property type="entry name" value="TonB_dep_Rec_b-barrel"/>
    <property type="match status" value="1"/>
</dbReference>
<reference evidence="13 14" key="1">
    <citation type="submission" date="2023-05" db="EMBL/GenBank/DDBJ databases">
        <authorList>
            <person name="Zhang X."/>
        </authorList>
    </citation>
    <scope>NUCLEOTIDE SEQUENCE [LARGE SCALE GENOMIC DNA]</scope>
    <source>
        <strain evidence="13 14">DM2B3-1</strain>
    </source>
</reference>
<evidence type="ECO:0000256" key="7">
    <source>
        <dbReference type="ARBA" id="ARBA00023237"/>
    </source>
</evidence>
<dbReference type="Proteomes" id="UP001228581">
    <property type="component" value="Unassembled WGS sequence"/>
</dbReference>
<proteinExistence type="inferred from homology"/>
<dbReference type="InterPro" id="IPR023996">
    <property type="entry name" value="TonB-dep_OMP_SusC/RagA"/>
</dbReference>
<keyword evidence="6 8" id="KW-0472">Membrane</keyword>
<keyword evidence="3 8" id="KW-1134">Transmembrane beta strand</keyword>
<dbReference type="EMBL" id="JASJOT010000013">
    <property type="protein sequence ID" value="MDJ1495088.1"/>
    <property type="molecule type" value="Genomic_DNA"/>
</dbReference>
<dbReference type="SUPFAM" id="SSF56935">
    <property type="entry name" value="Porins"/>
    <property type="match status" value="1"/>
</dbReference>
<evidence type="ECO:0000259" key="11">
    <source>
        <dbReference type="Pfam" id="PF00593"/>
    </source>
</evidence>
<dbReference type="Gene3D" id="2.40.170.20">
    <property type="entry name" value="TonB-dependent receptor, beta-barrel domain"/>
    <property type="match status" value="1"/>
</dbReference>
<dbReference type="SUPFAM" id="SSF49464">
    <property type="entry name" value="Carboxypeptidase regulatory domain-like"/>
    <property type="match status" value="1"/>
</dbReference>
<feature type="signal peptide" evidence="10">
    <location>
        <begin position="1"/>
        <end position="23"/>
    </location>
</feature>
<accession>A0ABT7CMZ8</accession>
<keyword evidence="14" id="KW-1185">Reference proteome</keyword>
<dbReference type="RefSeq" id="WP_313998825.1">
    <property type="nucleotide sequence ID" value="NZ_JASJOT010000013.1"/>
</dbReference>